<comment type="similarity">
    <text evidence="1 2">Belongs to the UPF0102 family.</text>
</comment>
<dbReference type="EMBL" id="CP017781">
    <property type="protein sequence ID" value="AOZ68556.1"/>
    <property type="molecule type" value="Genomic_DNA"/>
</dbReference>
<evidence type="ECO:0000256" key="2">
    <source>
        <dbReference type="HAMAP-Rule" id="MF_00048"/>
    </source>
</evidence>
<dbReference type="Pfam" id="PF02021">
    <property type="entry name" value="UPF0102"/>
    <property type="match status" value="1"/>
</dbReference>
<keyword evidence="4" id="KW-1185">Reference proteome</keyword>
<dbReference type="InterPro" id="IPR003509">
    <property type="entry name" value="UPF0102_YraN-like"/>
</dbReference>
<name>A0A1D9M9L6_9RHOB</name>
<dbReference type="GO" id="GO:0003676">
    <property type="term" value="F:nucleic acid binding"/>
    <property type="evidence" value="ECO:0007669"/>
    <property type="project" value="InterPro"/>
</dbReference>
<accession>A0A1D9M9L6</accession>
<evidence type="ECO:0000256" key="1">
    <source>
        <dbReference type="ARBA" id="ARBA00006738"/>
    </source>
</evidence>
<dbReference type="SUPFAM" id="SSF52980">
    <property type="entry name" value="Restriction endonuclease-like"/>
    <property type="match status" value="1"/>
</dbReference>
<dbReference type="InterPro" id="IPR011856">
    <property type="entry name" value="tRNA_endonuc-like_dom_sf"/>
</dbReference>
<dbReference type="PANTHER" id="PTHR34039">
    <property type="entry name" value="UPF0102 PROTEIN YRAN"/>
    <property type="match status" value="1"/>
</dbReference>
<gene>
    <name evidence="3" type="ORF">LPB142_03845</name>
</gene>
<dbReference type="HAMAP" id="MF_00048">
    <property type="entry name" value="UPF0102"/>
    <property type="match status" value="1"/>
</dbReference>
<dbReference type="RefSeq" id="WP_071165568.1">
    <property type="nucleotide sequence ID" value="NZ_CP017781.1"/>
</dbReference>
<dbReference type="Proteomes" id="UP000176562">
    <property type="component" value="Chromosome"/>
</dbReference>
<proteinExistence type="inferred from homology"/>
<evidence type="ECO:0000313" key="3">
    <source>
        <dbReference type="EMBL" id="AOZ68556.1"/>
    </source>
</evidence>
<dbReference type="AlphaFoldDB" id="A0A1D9M9L6"/>
<sequence>MSGARSYYAGLAAEGQVANLYERAGHRIAAHRWRGRYGGEIDLIARDGDTVIFVEVKQAKTHAWAAERLSQRQMQRICLSAEEFIAREFGAANINVRFDLALVDEMGRIEILENAYHGN</sequence>
<dbReference type="InterPro" id="IPR011335">
    <property type="entry name" value="Restrct_endonuc-II-like"/>
</dbReference>
<organism evidence="3 4">
    <name type="scientific">Rhodobacter xanthinilyticus</name>
    <dbReference type="NCBI Taxonomy" id="1850250"/>
    <lineage>
        <taxon>Bacteria</taxon>
        <taxon>Pseudomonadati</taxon>
        <taxon>Pseudomonadota</taxon>
        <taxon>Alphaproteobacteria</taxon>
        <taxon>Rhodobacterales</taxon>
        <taxon>Rhodobacter group</taxon>
        <taxon>Rhodobacter</taxon>
    </lineage>
</organism>
<reference evidence="3 4" key="1">
    <citation type="submission" date="2016-10" db="EMBL/GenBank/DDBJ databases">
        <title>Rhodobacter sp. LPB0142, isolated from sea water.</title>
        <authorList>
            <person name="Kim E."/>
            <person name="Yi H."/>
        </authorList>
    </citation>
    <scope>NUCLEOTIDE SEQUENCE [LARGE SCALE GENOMIC DNA]</scope>
    <source>
        <strain evidence="3 4">LPB0142</strain>
    </source>
</reference>
<dbReference type="KEGG" id="rhp:LPB142_03845"/>
<protein>
    <recommendedName>
        <fullName evidence="2">UPF0102 protein LPB142_03845</fullName>
    </recommendedName>
</protein>
<dbReference type="STRING" id="1850250.LPB142_03845"/>
<evidence type="ECO:0000313" key="4">
    <source>
        <dbReference type="Proteomes" id="UP000176562"/>
    </source>
</evidence>
<dbReference type="Gene3D" id="3.40.1350.10">
    <property type="match status" value="1"/>
</dbReference>
<dbReference type="PANTHER" id="PTHR34039:SF1">
    <property type="entry name" value="UPF0102 PROTEIN YRAN"/>
    <property type="match status" value="1"/>
</dbReference>